<dbReference type="EMBL" id="MN988525">
    <property type="protein sequence ID" value="QIG72792.1"/>
    <property type="molecule type" value="Genomic_DNA"/>
</dbReference>
<name>A0A7S5R7Z3_9CAUD</name>
<reference evidence="1 2" key="1">
    <citation type="submission" date="2020-01" db="EMBL/GenBank/DDBJ databases">
        <title>Patterns of diversity and host range of bacteriophage communities associated with bean-nodulatin bacteria.</title>
        <authorList>
            <person name="Vann Cauwenberghe J."/>
            <person name="Santamaria R.I."/>
            <person name="Bustos P."/>
            <person name="Juarez S."/>
            <person name="Gonzalez V."/>
        </authorList>
    </citation>
    <scope>NUCLEOTIDE SEQUENCE [LARGE SCALE GENOMIC DNA]</scope>
    <source>
        <strain evidence="2">RHph</strain>
    </source>
</reference>
<proteinExistence type="predicted"/>
<gene>
    <name evidence="1" type="ORF">EVB97_234</name>
</gene>
<evidence type="ECO:0000313" key="2">
    <source>
        <dbReference type="Proteomes" id="UP000655883"/>
    </source>
</evidence>
<organism evidence="1 2">
    <name type="scientific">Rhizobium phage RHph_Y65</name>
    <dbReference type="NCBI Taxonomy" id="2509785"/>
    <lineage>
        <taxon>Viruses</taxon>
        <taxon>Duplodnaviria</taxon>
        <taxon>Heunggongvirae</taxon>
        <taxon>Uroviricota</taxon>
        <taxon>Caudoviricetes</taxon>
        <taxon>Kleczkowskaviridae</taxon>
        <taxon>Cuauhnahuacvirus</taxon>
        <taxon>Cuauhnahuacvirus Y65</taxon>
    </lineage>
</organism>
<protein>
    <submittedName>
        <fullName evidence="1">Uncharacterized protein</fullName>
    </submittedName>
</protein>
<accession>A0A7S5R7Z3</accession>
<evidence type="ECO:0000313" key="1">
    <source>
        <dbReference type="EMBL" id="QIG72792.1"/>
    </source>
</evidence>
<keyword evidence="2" id="KW-1185">Reference proteome</keyword>
<sequence length="62" mass="7068">MTVKSINEVINNLTNLVEQGGIQAIKNASDEDLYALFRSYIMMNDLLKIRQSRIANLERGIK</sequence>
<dbReference type="Proteomes" id="UP000655883">
    <property type="component" value="Segment"/>
</dbReference>